<dbReference type="PANTHER" id="PTHR31138">
    <property type="entry name" value="CHROMOSOME 19, WHOLE GENOME SHOTGUN SEQUENCE"/>
    <property type="match status" value="1"/>
</dbReference>
<feature type="compositionally biased region" description="Basic and acidic residues" evidence="2">
    <location>
        <begin position="267"/>
        <end position="298"/>
    </location>
</feature>
<keyword evidence="1" id="KW-0175">Coiled coil</keyword>
<feature type="domain" description="HAM1-like N-terminal" evidence="4">
    <location>
        <begin position="7"/>
        <end position="626"/>
    </location>
</feature>
<feature type="compositionally biased region" description="Basic and acidic residues" evidence="2">
    <location>
        <begin position="181"/>
        <end position="193"/>
    </location>
</feature>
<evidence type="ECO:0000259" key="4">
    <source>
        <dbReference type="Pfam" id="PF19343"/>
    </source>
</evidence>
<evidence type="ECO:0000256" key="1">
    <source>
        <dbReference type="SAM" id="Coils"/>
    </source>
</evidence>
<evidence type="ECO:0000259" key="3">
    <source>
        <dbReference type="Pfam" id="PF14613"/>
    </source>
</evidence>
<dbReference type="Pfam" id="PF19343">
    <property type="entry name" value="HAM1_N"/>
    <property type="match status" value="1"/>
</dbReference>
<dbReference type="SUPFAM" id="SSF55394">
    <property type="entry name" value="Bactericidal permeability-increasing protein, BPI"/>
    <property type="match status" value="1"/>
</dbReference>
<feature type="domain" description="HAM1-like C-terminal" evidence="3">
    <location>
        <begin position="639"/>
        <end position="797"/>
    </location>
</feature>
<sequence length="934" mass="102685">MAATENPSKKEVTVPVDRKVRDRDVQRKLQYFGIYNAFANKKLPSNKQIDVALNSALDSDILKKPSSDLSAEGRKLVQDLREVIDQAKVLLLTKNHDEQLQNFIWHSANLDVNASTPNVPVSQSEAQRDGQKAVDGLKTLGTLMITNGQFRKLLSDAGILLQDMVADAGSKAVDKAANLPERIRPDEEARNNLDEPAPDNQWHEKPDVQGLKQQAKDGLDQAKEAARTARSVGQNAAQEAKQGAREGNDNQDSANRAADRAANANDALEKKDELKHDAKQKKAEAQDSTKQYLKEKVPEERRDAAIHRLKKMVVEIQDHEDYNDAIETLLDMAEKYAGHSRKVAEQAGGQVQQAHGSSSNLQKAEAELKSLLENFANATSTDDFFDALDDLYKDADNDREFKNWLSKVDKYIRRCLKETGYILKDESTEEYNKLEKDGRYFLQDKYQEHWDRLMDEVKRFGDAFAQDPENVRFGNAVQHLIDDLGKDKDGKPAFKKHLLKDVGNVILPALFRRIRYVPVPRIEVMDPAVDVVIENLILEGQNIIPNLIEVKNDNFLKYSAYSKIKSKHTHMFEIRLSQIQLDLKDIAYYVHKKQGFPSLKDTGIVDVLISGSGLTVDIGLETADEKAGEHFFKPAKVYVNIHHMDVKLQKSKHKLLFSIFRPLLMSTMRPAIAKAAEKQIASAIRDADAEIYDMYKEAQRLKEKAKRDDPEAAANEAKYYVESLKKRFNRSAEEKKKRASKTKVNVATTADGIQLQKKLPGLTSNLATEMKEKAREGDAWHCPIFSVGSAKETSNLPKPREVKRRSPNKPVDKTGHRQSGSASGYAAGAALGGAGLGGAGLGGAGLGGAGLGGAGAAYGSSAYPTGAYTTTGSSGLNGATAIDSANAGQTGAYEYATTAGQGLTAVHGQSVAGNTVLPSQGADLLPPIIRGQPL</sequence>
<feature type="coiled-coil region" evidence="1">
    <location>
        <begin position="354"/>
        <end position="381"/>
    </location>
</feature>
<dbReference type="OMA" id="NTWHEAP"/>
<feature type="region of interest" description="Disordered" evidence="2">
    <location>
        <begin position="790"/>
        <end position="823"/>
    </location>
</feature>
<dbReference type="GO" id="GO:0008289">
    <property type="term" value="F:lipid binding"/>
    <property type="evidence" value="ECO:0007669"/>
    <property type="project" value="InterPro"/>
</dbReference>
<name>A0A1Y2F0C4_PROLT</name>
<dbReference type="OrthoDB" id="19394at2759"/>
<gene>
    <name evidence="5" type="ORF">BCR37DRAFT_351059</name>
</gene>
<dbReference type="InterPro" id="IPR027842">
    <property type="entry name" value="HAM1-like_C"/>
</dbReference>
<evidence type="ECO:0000313" key="6">
    <source>
        <dbReference type="Proteomes" id="UP000193685"/>
    </source>
</evidence>
<dbReference type="RefSeq" id="XP_040722911.1">
    <property type="nucleotide sequence ID" value="XM_040868047.1"/>
</dbReference>
<reference evidence="5 6" key="1">
    <citation type="submission" date="2016-07" db="EMBL/GenBank/DDBJ databases">
        <title>Pervasive Adenine N6-methylation of Active Genes in Fungi.</title>
        <authorList>
            <consortium name="DOE Joint Genome Institute"/>
            <person name="Mondo S.J."/>
            <person name="Dannebaum R.O."/>
            <person name="Kuo R.C."/>
            <person name="Labutti K."/>
            <person name="Haridas S."/>
            <person name="Kuo A."/>
            <person name="Salamov A."/>
            <person name="Ahrendt S.R."/>
            <person name="Lipzen A."/>
            <person name="Sullivan W."/>
            <person name="Andreopoulos W.B."/>
            <person name="Clum A."/>
            <person name="Lindquist E."/>
            <person name="Daum C."/>
            <person name="Ramamoorthy G.K."/>
            <person name="Gryganskyi A."/>
            <person name="Culley D."/>
            <person name="Magnuson J.K."/>
            <person name="James T.Y."/>
            <person name="O'Malley M.A."/>
            <person name="Stajich J.E."/>
            <person name="Spatafora J.W."/>
            <person name="Visel A."/>
            <person name="Grigoriev I.V."/>
        </authorList>
    </citation>
    <scope>NUCLEOTIDE SEQUENCE [LARGE SCALE GENOMIC DNA]</scope>
    <source>
        <strain evidence="5 6">12-1054</strain>
    </source>
</reference>
<comment type="caution">
    <text evidence="5">The sequence shown here is derived from an EMBL/GenBank/DDBJ whole genome shotgun (WGS) entry which is preliminary data.</text>
</comment>
<accession>A0A1Y2F0C4</accession>
<dbReference type="STRING" id="56484.A0A1Y2F0C4"/>
<protein>
    <submittedName>
        <fullName evidence="5">Uncharacterized protein</fullName>
    </submittedName>
</protein>
<keyword evidence="6" id="KW-1185">Reference proteome</keyword>
<proteinExistence type="predicted"/>
<dbReference type="EMBL" id="MCFI01000020">
    <property type="protein sequence ID" value="ORY77290.1"/>
    <property type="molecule type" value="Genomic_DNA"/>
</dbReference>
<dbReference type="Pfam" id="PF14613">
    <property type="entry name" value="HAM1_C"/>
    <property type="match status" value="1"/>
</dbReference>
<evidence type="ECO:0000313" key="5">
    <source>
        <dbReference type="EMBL" id="ORY77290.1"/>
    </source>
</evidence>
<feature type="compositionally biased region" description="Low complexity" evidence="2">
    <location>
        <begin position="250"/>
        <end position="266"/>
    </location>
</feature>
<dbReference type="InterPro" id="IPR045967">
    <property type="entry name" value="HAM1-like_N"/>
</dbReference>
<organism evidence="5 6">
    <name type="scientific">Protomyces lactucae-debilis</name>
    <dbReference type="NCBI Taxonomy" id="2754530"/>
    <lineage>
        <taxon>Eukaryota</taxon>
        <taxon>Fungi</taxon>
        <taxon>Dikarya</taxon>
        <taxon>Ascomycota</taxon>
        <taxon>Taphrinomycotina</taxon>
        <taxon>Taphrinomycetes</taxon>
        <taxon>Taphrinales</taxon>
        <taxon>Protomycetaceae</taxon>
        <taxon>Protomyces</taxon>
    </lineage>
</organism>
<dbReference type="Gene3D" id="3.15.10.10">
    <property type="entry name" value="Bactericidal permeability-increasing protein, domain 1"/>
    <property type="match status" value="1"/>
</dbReference>
<dbReference type="PANTHER" id="PTHR31138:SF1">
    <property type="entry name" value="PDZ DOMAIN-CONTAINING PROTEIN"/>
    <property type="match status" value="1"/>
</dbReference>
<dbReference type="Proteomes" id="UP000193685">
    <property type="component" value="Unassembled WGS sequence"/>
</dbReference>
<feature type="compositionally biased region" description="Basic and acidic residues" evidence="2">
    <location>
        <begin position="214"/>
        <end position="227"/>
    </location>
</feature>
<dbReference type="AlphaFoldDB" id="A0A1Y2F0C4"/>
<feature type="region of interest" description="Disordered" evidence="2">
    <location>
        <begin position="177"/>
        <end position="298"/>
    </location>
</feature>
<dbReference type="InterPro" id="IPR017943">
    <property type="entry name" value="Bactericidal_perm-incr_a/b_dom"/>
</dbReference>
<evidence type="ECO:0000256" key="2">
    <source>
        <dbReference type="SAM" id="MobiDB-lite"/>
    </source>
</evidence>
<dbReference type="GeneID" id="63784646"/>